<name>A0A1W2H5K5_9BACT</name>
<keyword evidence="2" id="KW-1185">Reference proteome</keyword>
<proteinExistence type="predicted"/>
<protein>
    <submittedName>
        <fullName evidence="1">Uncharacterized protein</fullName>
    </submittedName>
</protein>
<dbReference type="Proteomes" id="UP000192333">
    <property type="component" value="Chromosome I"/>
</dbReference>
<evidence type="ECO:0000313" key="2">
    <source>
        <dbReference type="Proteomes" id="UP000192333"/>
    </source>
</evidence>
<evidence type="ECO:0000313" key="1">
    <source>
        <dbReference type="EMBL" id="SMD44237.1"/>
    </source>
</evidence>
<dbReference type="EMBL" id="LT838813">
    <property type="protein sequence ID" value="SMD44237.1"/>
    <property type="molecule type" value="Genomic_DNA"/>
</dbReference>
<accession>A0A1W2H5K5</accession>
<dbReference type="AlphaFoldDB" id="A0A1W2H5K5"/>
<gene>
    <name evidence="1" type="ORF">SAMN00777080_2857</name>
</gene>
<reference evidence="2" key="1">
    <citation type="submission" date="2017-04" db="EMBL/GenBank/DDBJ databases">
        <authorList>
            <person name="Varghese N."/>
            <person name="Submissions S."/>
        </authorList>
    </citation>
    <scope>NUCLEOTIDE SEQUENCE [LARGE SCALE GENOMIC DNA]</scope>
    <source>
        <strain evidence="2">DSM 16537</strain>
    </source>
</reference>
<organism evidence="1 2">
    <name type="scientific">Aquiflexum balticum DSM 16537</name>
    <dbReference type="NCBI Taxonomy" id="758820"/>
    <lineage>
        <taxon>Bacteria</taxon>
        <taxon>Pseudomonadati</taxon>
        <taxon>Bacteroidota</taxon>
        <taxon>Cytophagia</taxon>
        <taxon>Cytophagales</taxon>
        <taxon>Cyclobacteriaceae</taxon>
        <taxon>Aquiflexum</taxon>
    </lineage>
</organism>
<sequence length="52" mass="6245">MAYSEFKVALNQSQDIIWMILGKRRLYRKRFVIPSRILILGPWFSFLKGKDL</sequence>